<feature type="transmembrane region" description="Helical" evidence="7">
    <location>
        <begin position="264"/>
        <end position="282"/>
    </location>
</feature>
<feature type="transmembrane region" description="Helical" evidence="7">
    <location>
        <begin position="6"/>
        <end position="27"/>
    </location>
</feature>
<name>A0A3B1E7C5_9ZZZZ</name>
<dbReference type="PANTHER" id="PTHR22926">
    <property type="entry name" value="PHOSPHO-N-ACETYLMURAMOYL-PENTAPEPTIDE-TRANSFERASE"/>
    <property type="match status" value="1"/>
</dbReference>
<dbReference type="GO" id="GO:0036380">
    <property type="term" value="F:UDP-N-acetylglucosamine-undecaprenyl-phosphate N-acetylglucosaminephosphotransferase activity"/>
    <property type="evidence" value="ECO:0007669"/>
    <property type="project" value="UniProtKB-EC"/>
</dbReference>
<evidence type="ECO:0000256" key="6">
    <source>
        <dbReference type="ARBA" id="ARBA00023136"/>
    </source>
</evidence>
<feature type="transmembrane region" description="Helical" evidence="7">
    <location>
        <begin position="159"/>
        <end position="178"/>
    </location>
</feature>
<feature type="transmembrane region" description="Helical" evidence="7">
    <location>
        <begin position="208"/>
        <end position="226"/>
    </location>
</feature>
<evidence type="ECO:0000256" key="2">
    <source>
        <dbReference type="ARBA" id="ARBA00022475"/>
    </source>
</evidence>
<dbReference type="InterPro" id="IPR000715">
    <property type="entry name" value="Glycosyl_transferase_4"/>
</dbReference>
<proteinExistence type="predicted"/>
<dbReference type="PANTHER" id="PTHR22926:SF3">
    <property type="entry name" value="UNDECAPRENYL-PHOSPHATE ALPHA-N-ACETYLGLUCOSAMINYL 1-PHOSPHATE TRANSFERASE"/>
    <property type="match status" value="1"/>
</dbReference>
<dbReference type="GO" id="GO:0005886">
    <property type="term" value="C:plasma membrane"/>
    <property type="evidence" value="ECO:0007669"/>
    <property type="project" value="UniProtKB-SubCell"/>
</dbReference>
<organism evidence="8">
    <name type="scientific">hydrothermal vent metagenome</name>
    <dbReference type="NCBI Taxonomy" id="652676"/>
    <lineage>
        <taxon>unclassified sequences</taxon>
        <taxon>metagenomes</taxon>
        <taxon>ecological metagenomes</taxon>
    </lineage>
</organism>
<evidence type="ECO:0000256" key="4">
    <source>
        <dbReference type="ARBA" id="ARBA00022692"/>
    </source>
</evidence>
<evidence type="ECO:0000256" key="5">
    <source>
        <dbReference type="ARBA" id="ARBA00022989"/>
    </source>
</evidence>
<dbReference type="EC" id="2.7.8.33" evidence="8"/>
<keyword evidence="4 7" id="KW-0812">Transmembrane</keyword>
<dbReference type="CDD" id="cd06853">
    <property type="entry name" value="GT_WecA_like"/>
    <property type="match status" value="1"/>
</dbReference>
<dbReference type="GO" id="GO:0009103">
    <property type="term" value="P:lipopolysaccharide biosynthetic process"/>
    <property type="evidence" value="ECO:0007669"/>
    <property type="project" value="TreeGrafter"/>
</dbReference>
<feature type="transmembrane region" description="Helical" evidence="7">
    <location>
        <begin position="48"/>
        <end position="74"/>
    </location>
</feature>
<dbReference type="GO" id="GO:0071555">
    <property type="term" value="P:cell wall organization"/>
    <property type="evidence" value="ECO:0007669"/>
    <property type="project" value="TreeGrafter"/>
</dbReference>
<keyword evidence="6 7" id="KW-0472">Membrane</keyword>
<feature type="transmembrane region" description="Helical" evidence="7">
    <location>
        <begin position="185"/>
        <end position="202"/>
    </location>
</feature>
<sequence>MIWLSLTLILLALAISLPLTGLLVRLGHRLKTYDSAGSAGHAKPDLRLIPNTGGIAIFAGLALPLATGLLLVKLGLTDALTARVPALAEHLPGIAQQTPAALTLLACLTILHLLGLIDDRRALGPWVKLVVMLGCATAMTLVTHSRLFTFLDPHVGGPWLSIACTILWITLVTNALNFIDNMDGLCAGVTTIAATCFLAAALLHGQWFIAAALALLVGATLGFLAFNRPPARIFMGDGGSLVIGFTLAFLTVRTTYYDPGAAGGWYGVFMPLAVLAVPLYDFTSVTIVRLRQGKNPFQGDQQHLSHRLVKRGLTKPAAVGLLWSLTAITGISGIILGSLEPWQAILVGLQIIIALLALAFAEHATSPGADQDHEKT</sequence>
<feature type="transmembrane region" description="Helical" evidence="7">
    <location>
        <begin position="317"/>
        <end position="336"/>
    </location>
</feature>
<dbReference type="Pfam" id="PF00953">
    <property type="entry name" value="Glycos_transf_4"/>
    <property type="match status" value="1"/>
</dbReference>
<dbReference type="AlphaFoldDB" id="A0A3B1E7C5"/>
<feature type="transmembrane region" description="Helical" evidence="7">
    <location>
        <begin position="233"/>
        <end position="252"/>
    </location>
</feature>
<evidence type="ECO:0000256" key="1">
    <source>
        <dbReference type="ARBA" id="ARBA00004651"/>
    </source>
</evidence>
<reference evidence="8" key="1">
    <citation type="submission" date="2018-06" db="EMBL/GenBank/DDBJ databases">
        <authorList>
            <person name="Zhirakovskaya E."/>
        </authorList>
    </citation>
    <scope>NUCLEOTIDE SEQUENCE</scope>
</reference>
<keyword evidence="5 7" id="KW-1133">Transmembrane helix</keyword>
<comment type="subcellular location">
    <subcellularLocation>
        <location evidence="1">Cell membrane</location>
        <topology evidence="1">Multi-pass membrane protein</topology>
    </subcellularLocation>
</comment>
<keyword evidence="2" id="KW-1003">Cell membrane</keyword>
<dbReference type="GO" id="GO:0044038">
    <property type="term" value="P:cell wall macromolecule biosynthetic process"/>
    <property type="evidence" value="ECO:0007669"/>
    <property type="project" value="TreeGrafter"/>
</dbReference>
<feature type="transmembrane region" description="Helical" evidence="7">
    <location>
        <begin position="94"/>
        <end position="117"/>
    </location>
</feature>
<accession>A0A3B1E7C5</accession>
<feature type="transmembrane region" description="Helical" evidence="7">
    <location>
        <begin position="129"/>
        <end position="147"/>
    </location>
</feature>
<evidence type="ECO:0000256" key="3">
    <source>
        <dbReference type="ARBA" id="ARBA00022679"/>
    </source>
</evidence>
<feature type="transmembrane region" description="Helical" evidence="7">
    <location>
        <begin position="342"/>
        <end position="361"/>
    </location>
</feature>
<keyword evidence="3 8" id="KW-0808">Transferase</keyword>
<gene>
    <name evidence="8" type="ORF">MNBD_PLANCTO03-1196</name>
</gene>
<dbReference type="EMBL" id="UOGK01000735">
    <property type="protein sequence ID" value="VAX42675.1"/>
    <property type="molecule type" value="Genomic_DNA"/>
</dbReference>
<evidence type="ECO:0000256" key="7">
    <source>
        <dbReference type="SAM" id="Phobius"/>
    </source>
</evidence>
<evidence type="ECO:0000313" key="8">
    <source>
        <dbReference type="EMBL" id="VAX42675.1"/>
    </source>
</evidence>
<protein>
    <submittedName>
        <fullName evidence="8">Undecaprenyl-phosphate alpha-N-acetylglucosaminyl 1-phosphate transferase</fullName>
        <ecNumber evidence="8">2.7.8.33</ecNumber>
    </submittedName>
</protein>